<evidence type="ECO:0000256" key="4">
    <source>
        <dbReference type="ARBA" id="ARBA00023004"/>
    </source>
</evidence>
<reference evidence="9 10" key="2">
    <citation type="submission" date="2017-02" db="EMBL/GenBank/DDBJ databases">
        <title>A genome survey and senescence transcriptome analysis in Lentinula edodes.</title>
        <authorList>
            <person name="Sakamoto Y."/>
            <person name="Nakade K."/>
            <person name="Sato S."/>
            <person name="Yoshida Y."/>
            <person name="Miyazaki K."/>
            <person name="Natsume S."/>
            <person name="Konno N."/>
        </authorList>
    </citation>
    <scope>NUCLEOTIDE SEQUENCE [LARGE SCALE GENOMIC DNA]</scope>
    <source>
        <strain evidence="9 10">NBRC 111202</strain>
    </source>
</reference>
<keyword evidence="10" id="KW-1185">Reference proteome</keyword>
<keyword evidence="5" id="KW-0411">Iron-sulfur</keyword>
<dbReference type="EMBL" id="BDGU01000328">
    <property type="protein sequence ID" value="GAW06584.1"/>
    <property type="molecule type" value="Genomic_DNA"/>
</dbReference>
<comment type="caution">
    <text evidence="9">The sequence shown here is derived from an EMBL/GenBank/DDBJ whole genome shotgun (WGS) entry which is preliminary data.</text>
</comment>
<dbReference type="GO" id="GO:0005763">
    <property type="term" value="C:mitochondrial small ribosomal subunit"/>
    <property type="evidence" value="ECO:0007669"/>
    <property type="project" value="TreeGrafter"/>
</dbReference>
<organism evidence="9 10">
    <name type="scientific">Lentinula edodes</name>
    <name type="common">Shiitake mushroom</name>
    <name type="synonym">Lentinus edodes</name>
    <dbReference type="NCBI Taxonomy" id="5353"/>
    <lineage>
        <taxon>Eukaryota</taxon>
        <taxon>Fungi</taxon>
        <taxon>Dikarya</taxon>
        <taxon>Basidiomycota</taxon>
        <taxon>Agaricomycotina</taxon>
        <taxon>Agaricomycetes</taxon>
        <taxon>Agaricomycetidae</taxon>
        <taxon>Agaricales</taxon>
        <taxon>Marasmiineae</taxon>
        <taxon>Omphalotaceae</taxon>
        <taxon>Lentinula</taxon>
    </lineage>
</organism>
<dbReference type="InterPro" id="IPR015324">
    <property type="entry name" value="Ribosomal_Rsm22-like"/>
</dbReference>
<evidence type="ECO:0000256" key="6">
    <source>
        <dbReference type="ARBA" id="ARBA00023128"/>
    </source>
</evidence>
<dbReference type="STRING" id="5353.A0A1Q3EHF7"/>
<proteinExistence type="predicted"/>
<dbReference type="InterPro" id="IPR052571">
    <property type="entry name" value="Mt_RNA_Methyltransferase"/>
</dbReference>
<comment type="subcellular location">
    <subcellularLocation>
        <location evidence="1">Mitochondrion</location>
    </subcellularLocation>
</comment>
<keyword evidence="2" id="KW-0479">Metal-binding</keyword>
<evidence type="ECO:0000256" key="2">
    <source>
        <dbReference type="ARBA" id="ARBA00022723"/>
    </source>
</evidence>
<dbReference type="Pfam" id="PF09243">
    <property type="entry name" value="Rsm22"/>
    <property type="match status" value="2"/>
</dbReference>
<evidence type="ECO:0000256" key="3">
    <source>
        <dbReference type="ARBA" id="ARBA00022946"/>
    </source>
</evidence>
<comment type="function">
    <text evidence="7">Mitochondrial ribosome (mitoribosome) assembly factor. Binds at the interface of the head and body domains of the mitochondrial small ribosomal subunit (mt-SSU), occluding the mRNA channel and preventing compaction of the head domain towards the body. Probable inactive methyltransferase: retains the characteristic folding and ability to bind S-adenosyl-L-methionine, but it probably lost its methyltransferase activity.</text>
</comment>
<dbReference type="GO" id="GO:0051536">
    <property type="term" value="F:iron-sulfur cluster binding"/>
    <property type="evidence" value="ECO:0007669"/>
    <property type="project" value="UniProtKB-KW"/>
</dbReference>
<dbReference type="GO" id="GO:0008168">
    <property type="term" value="F:methyltransferase activity"/>
    <property type="evidence" value="ECO:0007669"/>
    <property type="project" value="InterPro"/>
</dbReference>
<accession>A0A1Q3EHF7</accession>
<keyword evidence="6" id="KW-0496">Mitochondrion</keyword>
<evidence type="ECO:0000256" key="5">
    <source>
        <dbReference type="ARBA" id="ARBA00023014"/>
    </source>
</evidence>
<feature type="compositionally biased region" description="Basic and acidic residues" evidence="8">
    <location>
        <begin position="374"/>
        <end position="385"/>
    </location>
</feature>
<evidence type="ECO:0000256" key="1">
    <source>
        <dbReference type="ARBA" id="ARBA00004173"/>
    </source>
</evidence>
<dbReference type="GO" id="GO:0046872">
    <property type="term" value="F:metal ion binding"/>
    <property type="evidence" value="ECO:0007669"/>
    <property type="project" value="UniProtKB-KW"/>
</dbReference>
<name>A0A1Q3EHF7_LENED</name>
<keyword evidence="4" id="KW-0408">Iron</keyword>
<protein>
    <submittedName>
        <fullName evidence="9">Rsm22-domain-containing protein</fullName>
    </submittedName>
</protein>
<evidence type="ECO:0000313" key="10">
    <source>
        <dbReference type="Proteomes" id="UP000188533"/>
    </source>
</evidence>
<evidence type="ECO:0000313" key="9">
    <source>
        <dbReference type="EMBL" id="GAW06584.1"/>
    </source>
</evidence>
<dbReference type="AlphaFoldDB" id="A0A1Q3EHF7"/>
<dbReference type="Proteomes" id="UP000188533">
    <property type="component" value="Unassembled WGS sequence"/>
</dbReference>
<dbReference type="PANTHER" id="PTHR13184:SF5">
    <property type="entry name" value="METHYLTRANSFERASE-LIKE PROTEIN 17, MITOCHONDRIAL"/>
    <property type="match status" value="1"/>
</dbReference>
<gene>
    <name evidence="9" type="ORF">LENED_008521</name>
</gene>
<reference evidence="9 10" key="1">
    <citation type="submission" date="2016-08" db="EMBL/GenBank/DDBJ databases">
        <authorList>
            <consortium name="Lentinula edodes genome sequencing consortium"/>
            <person name="Sakamoto Y."/>
            <person name="Nakade K."/>
            <person name="Sato S."/>
            <person name="Yoshida Y."/>
            <person name="Miyazaki K."/>
            <person name="Natsume S."/>
            <person name="Konno N."/>
        </authorList>
    </citation>
    <scope>NUCLEOTIDE SEQUENCE [LARGE SCALE GENOMIC DNA]</scope>
    <source>
        <strain evidence="9 10">NBRC 111202</strain>
    </source>
</reference>
<evidence type="ECO:0000256" key="8">
    <source>
        <dbReference type="SAM" id="MobiDB-lite"/>
    </source>
</evidence>
<feature type="compositionally biased region" description="Basic and acidic residues" evidence="8">
    <location>
        <begin position="334"/>
        <end position="349"/>
    </location>
</feature>
<evidence type="ECO:0000256" key="7">
    <source>
        <dbReference type="ARBA" id="ARBA00045681"/>
    </source>
</evidence>
<dbReference type="GO" id="GO:0003735">
    <property type="term" value="F:structural constituent of ribosome"/>
    <property type="evidence" value="ECO:0007669"/>
    <property type="project" value="TreeGrafter"/>
</dbReference>
<feature type="region of interest" description="Disordered" evidence="8">
    <location>
        <begin position="321"/>
        <end position="417"/>
    </location>
</feature>
<dbReference type="PANTHER" id="PTHR13184">
    <property type="entry name" value="37S RIBOSOMAL PROTEIN S22"/>
    <property type="match status" value="1"/>
</dbReference>
<dbReference type="GO" id="GO:0006412">
    <property type="term" value="P:translation"/>
    <property type="evidence" value="ECO:0007669"/>
    <property type="project" value="InterPro"/>
</dbReference>
<sequence>MRTGAPNTRSSIARDIKLHAIQIVIDWGAATGSGLWASAHTFQQGVDVSQDMEGLKISDTSLQTYIAIDKRDGLVTIGKRLLRDLEKDTLTVIWQRAFHDDNKMARSLGEDTIALNVGERCSYSDHNTTSGFENIAEARELLLKMGRKEMEDPSTEDWSIRGSHVVAPCPHDGECPLLHPGTTQLACGFSQRLQRPSFIRLTKHSTVGHEDIGYSYVVIQRGARPVRPSSKSGRIGATGKRELDRKAESQTIMKELRLHDENNVGEMPPDAPHAVELSNPLRVPLDYELQTELRKEAYSWPRLVFPPLKKSGHIILDACTPEVPRSQGKQPYYDARKSSWGDLFPHEPKNPPQERYQPRRAKRDGSIGPVRGADIGKRRTVEEQTRISYEALSENIKENRKKSRRDRISQGLENDSV</sequence>
<keyword evidence="3" id="KW-0809">Transit peptide</keyword>